<dbReference type="GO" id="GO:0045148">
    <property type="term" value="F:tripeptide aminopeptidase activity"/>
    <property type="evidence" value="ECO:0007669"/>
    <property type="project" value="UniProtKB-UniRule"/>
</dbReference>
<dbReference type="PROSITE" id="PS00758">
    <property type="entry name" value="ARGE_DAPE_CPG2_1"/>
    <property type="match status" value="1"/>
</dbReference>
<dbReference type="GO" id="GO:0008270">
    <property type="term" value="F:zinc ion binding"/>
    <property type="evidence" value="ECO:0007669"/>
    <property type="project" value="InterPro"/>
</dbReference>
<feature type="binding site" evidence="11">
    <location>
        <position position="184"/>
    </location>
    <ligand>
        <name>Zn(2+)</name>
        <dbReference type="ChEBI" id="CHEBI:29105"/>
        <label>2</label>
    </ligand>
</feature>
<dbReference type="Pfam" id="PF07687">
    <property type="entry name" value="M20_dimer"/>
    <property type="match status" value="1"/>
</dbReference>
<dbReference type="InterPro" id="IPR010161">
    <property type="entry name" value="Peptidase_M20B"/>
</dbReference>
<dbReference type="NCBIfam" id="NF003976">
    <property type="entry name" value="PRK05469.1"/>
    <property type="match status" value="1"/>
</dbReference>
<dbReference type="AlphaFoldDB" id="A0A1M5Z377"/>
<evidence type="ECO:0000256" key="4">
    <source>
        <dbReference type="ARBA" id="ARBA00022670"/>
    </source>
</evidence>
<dbReference type="GO" id="GO:0006508">
    <property type="term" value="P:proteolysis"/>
    <property type="evidence" value="ECO:0007669"/>
    <property type="project" value="UniProtKB-UniRule"/>
</dbReference>
<sequence>MATKSAKYPELVGRFIGYAKTETRSDEKSGATPSTQTQVAFAKALQAEMAEIGLINVHYLEKNGFVIGTLPATPGLEGKRKVGFIAHMDTADFSAVNVDPQLVESYDGASPIKLGTSGYVLDPAEFANLRNYAGQNLITTDGTTLLGADDKAGIAEIMTAAAYLAKHPEIGHGEVRVGFGPDEEIGVGADKFDVRDFNADFAFTVDGGALGDLNYETFTAAQVVVKIEGKNVHPGTAKDVMVNALQLANDFHAALPSAERPERTSGYDGFYHLTSMDGKVDAAKMTYIVRDFTDEALEKRLGVMKDAAARLSGDRIRLEIKYQYKNMSEVIKKDMSVIALAEAAMREVGVAPRIAPIRGGTDGSKLSYMGLPTPNLFAGGENMHGRFEFVSIETMEKAVDTIVKIVELNAK</sequence>
<dbReference type="GO" id="GO:0005829">
    <property type="term" value="C:cytosol"/>
    <property type="evidence" value="ECO:0007669"/>
    <property type="project" value="TreeGrafter"/>
</dbReference>
<dbReference type="InterPro" id="IPR001261">
    <property type="entry name" value="ArgE/DapE_CS"/>
</dbReference>
<dbReference type="Proteomes" id="UP000183995">
    <property type="component" value="Unassembled WGS sequence"/>
</dbReference>
<keyword evidence="6" id="KW-0378">Hydrolase</keyword>
<comment type="catalytic activity">
    <reaction evidence="1">
        <text>Release of the N-terminal residue from a tripeptide.</text>
        <dbReference type="EC" id="3.4.11.4"/>
    </reaction>
</comment>
<evidence type="ECO:0000256" key="7">
    <source>
        <dbReference type="ARBA" id="ARBA00022833"/>
    </source>
</evidence>
<reference evidence="13 14" key="1">
    <citation type="submission" date="2016-11" db="EMBL/GenBank/DDBJ databases">
        <authorList>
            <person name="Jaros S."/>
            <person name="Januszkiewicz K."/>
            <person name="Wedrychowicz H."/>
        </authorList>
    </citation>
    <scope>NUCLEOTIDE SEQUENCE [LARGE SCALE GENOMIC DNA]</scope>
    <source>
        <strain evidence="13 14">DSM 10068</strain>
    </source>
</reference>
<dbReference type="OrthoDB" id="9804934at2"/>
<evidence type="ECO:0000313" key="13">
    <source>
        <dbReference type="EMBL" id="SHI18696.1"/>
    </source>
</evidence>
<dbReference type="InterPro" id="IPR011650">
    <property type="entry name" value="Peptidase_M20_dimer"/>
</dbReference>
<dbReference type="NCBIfam" id="NF009920">
    <property type="entry name" value="PRK13381.1"/>
    <property type="match status" value="1"/>
</dbReference>
<feature type="binding site" evidence="11">
    <location>
        <position position="149"/>
    </location>
    <ligand>
        <name>Zn(2+)</name>
        <dbReference type="ChEBI" id="CHEBI:29105"/>
        <label>2</label>
    </ligand>
</feature>
<dbReference type="SUPFAM" id="SSF53187">
    <property type="entry name" value="Zn-dependent exopeptidases"/>
    <property type="match status" value="1"/>
</dbReference>
<evidence type="ECO:0000256" key="2">
    <source>
        <dbReference type="ARBA" id="ARBA00009692"/>
    </source>
</evidence>
<feature type="active site" evidence="10">
    <location>
        <position position="89"/>
    </location>
</feature>
<keyword evidence="8" id="KW-0482">Metalloprotease</keyword>
<dbReference type="Gene3D" id="3.40.630.10">
    <property type="entry name" value="Zn peptidases"/>
    <property type="match status" value="1"/>
</dbReference>
<dbReference type="CDD" id="cd03892">
    <property type="entry name" value="M20_peptT"/>
    <property type="match status" value="1"/>
</dbReference>
<gene>
    <name evidence="13" type="ORF">SAMN02745823_03149</name>
</gene>
<evidence type="ECO:0000256" key="3">
    <source>
        <dbReference type="ARBA" id="ARBA00022438"/>
    </source>
</evidence>
<dbReference type="InterPro" id="IPR002933">
    <property type="entry name" value="Peptidase_M20"/>
</dbReference>
<dbReference type="PANTHER" id="PTHR42994:SF1">
    <property type="entry name" value="PEPTIDASE T"/>
    <property type="match status" value="1"/>
</dbReference>
<name>A0A1M5Z377_9FIRM</name>
<evidence type="ECO:0000313" key="14">
    <source>
        <dbReference type="Proteomes" id="UP000183995"/>
    </source>
</evidence>
<feature type="domain" description="Peptidase M20 dimerisation" evidence="12">
    <location>
        <begin position="215"/>
        <end position="308"/>
    </location>
</feature>
<keyword evidence="4" id="KW-0645">Protease</keyword>
<protein>
    <recommendedName>
        <fullName evidence="9">Peptidase T</fullName>
        <ecNumber evidence="9">3.4.11.4</ecNumber>
    </recommendedName>
</protein>
<feature type="binding site" evidence="11">
    <location>
        <position position="206"/>
    </location>
    <ligand>
        <name>Zn(2+)</name>
        <dbReference type="ChEBI" id="CHEBI:29105"/>
        <label>1</label>
    </ligand>
</feature>
<evidence type="ECO:0000256" key="10">
    <source>
        <dbReference type="PIRSR" id="PIRSR037215-1"/>
    </source>
</evidence>
<dbReference type="NCBIfam" id="TIGR01882">
    <property type="entry name" value="peptidase-T"/>
    <property type="match status" value="1"/>
</dbReference>
<dbReference type="STRING" id="1123282.SAMN02745823_03149"/>
<organism evidence="13 14">
    <name type="scientific">Sporobacter termitidis DSM 10068</name>
    <dbReference type="NCBI Taxonomy" id="1123282"/>
    <lineage>
        <taxon>Bacteria</taxon>
        <taxon>Bacillati</taxon>
        <taxon>Bacillota</taxon>
        <taxon>Clostridia</taxon>
        <taxon>Eubacteriales</taxon>
        <taxon>Oscillospiraceae</taxon>
        <taxon>Sporobacter</taxon>
    </lineage>
</organism>
<feature type="binding site" evidence="11">
    <location>
        <position position="384"/>
    </location>
    <ligand>
        <name>Zn(2+)</name>
        <dbReference type="ChEBI" id="CHEBI:29105"/>
        <label>2</label>
    </ligand>
</feature>
<keyword evidence="3 13" id="KW-0031">Aminopeptidase</keyword>
<evidence type="ECO:0000256" key="6">
    <source>
        <dbReference type="ARBA" id="ARBA00022801"/>
    </source>
</evidence>
<evidence type="ECO:0000256" key="11">
    <source>
        <dbReference type="PIRSR" id="PIRSR037215-2"/>
    </source>
</evidence>
<accession>A0A1M5Z377</accession>
<evidence type="ECO:0000256" key="9">
    <source>
        <dbReference type="NCBIfam" id="TIGR01882"/>
    </source>
</evidence>
<dbReference type="Gene3D" id="3.30.70.360">
    <property type="match status" value="1"/>
</dbReference>
<evidence type="ECO:0000256" key="5">
    <source>
        <dbReference type="ARBA" id="ARBA00022723"/>
    </source>
</evidence>
<dbReference type="PIRSF" id="PIRSF037215">
    <property type="entry name" value="Peptidase_M20B"/>
    <property type="match status" value="1"/>
</dbReference>
<dbReference type="EMBL" id="FQXV01000013">
    <property type="protein sequence ID" value="SHI18696.1"/>
    <property type="molecule type" value="Genomic_DNA"/>
</dbReference>
<comment type="cofactor">
    <cofactor evidence="11">
        <name>Zn(2+)</name>
        <dbReference type="ChEBI" id="CHEBI:29105"/>
    </cofactor>
    <text evidence="11">Binds 2 Zn(2+) ions per subunit.</text>
</comment>
<dbReference type="PANTHER" id="PTHR42994">
    <property type="entry name" value="PEPTIDASE T"/>
    <property type="match status" value="1"/>
</dbReference>
<evidence type="ECO:0000256" key="8">
    <source>
        <dbReference type="ARBA" id="ARBA00023049"/>
    </source>
</evidence>
<feature type="active site" description="Proton acceptor" evidence="10">
    <location>
        <position position="183"/>
    </location>
</feature>
<evidence type="ECO:0000256" key="1">
    <source>
        <dbReference type="ARBA" id="ARBA00000870"/>
    </source>
</evidence>
<keyword evidence="7 11" id="KW-0862">Zinc</keyword>
<feature type="binding site" evidence="11">
    <location>
        <position position="87"/>
    </location>
    <ligand>
        <name>Zn(2+)</name>
        <dbReference type="ChEBI" id="CHEBI:29105"/>
        <label>1</label>
    </ligand>
</feature>
<keyword evidence="5 11" id="KW-0479">Metal-binding</keyword>
<feature type="binding site" evidence="11">
    <location>
        <position position="149"/>
    </location>
    <ligand>
        <name>Zn(2+)</name>
        <dbReference type="ChEBI" id="CHEBI:29105"/>
        <label>1</label>
    </ligand>
</feature>
<dbReference type="PROSITE" id="PS00759">
    <property type="entry name" value="ARGE_DAPE_CPG2_2"/>
    <property type="match status" value="1"/>
</dbReference>
<dbReference type="GO" id="GO:0006518">
    <property type="term" value="P:peptide metabolic process"/>
    <property type="evidence" value="ECO:0007669"/>
    <property type="project" value="InterPro"/>
</dbReference>
<dbReference type="InterPro" id="IPR036264">
    <property type="entry name" value="Bact_exopeptidase_dim_dom"/>
</dbReference>
<dbReference type="EC" id="3.4.11.4" evidence="9"/>
<dbReference type="SUPFAM" id="SSF55031">
    <property type="entry name" value="Bacterial exopeptidase dimerisation domain"/>
    <property type="match status" value="1"/>
</dbReference>
<keyword evidence="14" id="KW-1185">Reference proteome</keyword>
<dbReference type="GO" id="GO:0008237">
    <property type="term" value="F:metallopeptidase activity"/>
    <property type="evidence" value="ECO:0007669"/>
    <property type="project" value="UniProtKB-KW"/>
</dbReference>
<comment type="similarity">
    <text evidence="2">Belongs to the peptidase M20B family.</text>
</comment>
<evidence type="ECO:0000259" key="12">
    <source>
        <dbReference type="Pfam" id="PF07687"/>
    </source>
</evidence>
<dbReference type="Pfam" id="PF01546">
    <property type="entry name" value="Peptidase_M20"/>
    <property type="match status" value="1"/>
</dbReference>
<proteinExistence type="inferred from homology"/>